<sequence>MPKINVSFKQTTRDMKLYAEAIAQEEKSEFIKKAIEHYLMHLEKLSKEK</sequence>
<keyword evidence="2" id="KW-1185">Reference proteome</keyword>
<dbReference type="AlphaFoldDB" id="A0A4U9RCI3"/>
<name>A0A4U9RCI3_HATHI</name>
<gene>
    <name evidence="1" type="ORF">NCTC503_01308</name>
</gene>
<accession>A0A4U9RCI3</accession>
<evidence type="ECO:0000313" key="1">
    <source>
        <dbReference type="EMBL" id="VTQ88896.1"/>
    </source>
</evidence>
<dbReference type="Proteomes" id="UP000308489">
    <property type="component" value="Chromosome 1"/>
</dbReference>
<reference evidence="1 2" key="1">
    <citation type="submission" date="2019-05" db="EMBL/GenBank/DDBJ databases">
        <authorList>
            <consortium name="Pathogen Informatics"/>
        </authorList>
    </citation>
    <scope>NUCLEOTIDE SEQUENCE [LARGE SCALE GENOMIC DNA]</scope>
    <source>
        <strain evidence="1 2">NCTC503</strain>
    </source>
</reference>
<evidence type="ECO:0000313" key="2">
    <source>
        <dbReference type="Proteomes" id="UP000308489"/>
    </source>
</evidence>
<dbReference type="KEGG" id="hhw:NCTC503_01308"/>
<organism evidence="1 2">
    <name type="scientific">Hathewaya histolytica</name>
    <name type="common">Clostridium histolyticum</name>
    <dbReference type="NCBI Taxonomy" id="1498"/>
    <lineage>
        <taxon>Bacteria</taxon>
        <taxon>Bacillati</taxon>
        <taxon>Bacillota</taxon>
        <taxon>Clostridia</taxon>
        <taxon>Eubacteriales</taxon>
        <taxon>Clostridiaceae</taxon>
        <taxon>Hathewaya</taxon>
    </lineage>
</organism>
<dbReference type="EMBL" id="LR590481">
    <property type="protein sequence ID" value="VTQ88896.1"/>
    <property type="molecule type" value="Genomic_DNA"/>
</dbReference>
<protein>
    <submittedName>
        <fullName evidence="1">Uncharacterized protein</fullName>
    </submittedName>
</protein>
<proteinExistence type="predicted"/>
<dbReference type="RefSeq" id="WP_171011995.1">
    <property type="nucleotide sequence ID" value="NZ_CBCRUQ010000017.1"/>
</dbReference>